<dbReference type="PANTHER" id="PTHR45900:SF1">
    <property type="entry name" value="MITOCHONDRIAL DNA REPAIR PROTEIN RECA HOMOLOG-RELATED"/>
    <property type="match status" value="1"/>
</dbReference>
<evidence type="ECO:0000256" key="3">
    <source>
        <dbReference type="ARBA" id="ARBA00023172"/>
    </source>
</evidence>
<dbReference type="GO" id="GO:0003697">
    <property type="term" value="F:single-stranded DNA binding"/>
    <property type="evidence" value="ECO:0007669"/>
    <property type="project" value="InterPro"/>
</dbReference>
<feature type="region of interest" description="Disordered" evidence="4">
    <location>
        <begin position="315"/>
        <end position="340"/>
    </location>
</feature>
<dbReference type="InterPro" id="IPR049261">
    <property type="entry name" value="RecA-like_C"/>
</dbReference>
<comment type="caution">
    <text evidence="6">The sequence shown here is derived from an EMBL/GenBank/DDBJ whole genome shotgun (WGS) entry which is preliminary data.</text>
</comment>
<dbReference type="Proteomes" id="UP001489004">
    <property type="component" value="Unassembled WGS sequence"/>
</dbReference>
<dbReference type="PRINTS" id="PR00142">
    <property type="entry name" value="RECA"/>
</dbReference>
<dbReference type="GO" id="GO:0005524">
    <property type="term" value="F:ATP binding"/>
    <property type="evidence" value="ECO:0007669"/>
    <property type="project" value="UniProtKB-KW"/>
</dbReference>
<keyword evidence="3" id="KW-0233">DNA recombination</keyword>
<evidence type="ECO:0000313" key="7">
    <source>
        <dbReference type="Proteomes" id="UP001489004"/>
    </source>
</evidence>
<evidence type="ECO:0000256" key="4">
    <source>
        <dbReference type="SAM" id="MobiDB-lite"/>
    </source>
</evidence>
<protein>
    <recommendedName>
        <fullName evidence="5">RecA family profile 2 domain-containing protein</fullName>
    </recommendedName>
</protein>
<dbReference type="Gene3D" id="3.40.50.300">
    <property type="entry name" value="P-loop containing nucleotide triphosphate hydrolases"/>
    <property type="match status" value="1"/>
</dbReference>
<dbReference type="InterPro" id="IPR013765">
    <property type="entry name" value="DNA_recomb/repair_RecA"/>
</dbReference>
<accession>A0AAW1QQF8</accession>
<dbReference type="EMBL" id="JALJOR010000002">
    <property type="protein sequence ID" value="KAK9823720.1"/>
    <property type="molecule type" value="Genomic_DNA"/>
</dbReference>
<dbReference type="InterPro" id="IPR020587">
    <property type="entry name" value="RecA_monomer-monomer_interface"/>
</dbReference>
<sequence>MYWFQIICRSLPDLVDRVVKNLEGSLEAKPRQYGTYVGVQERVDELLERQEMQMTLDLSHCSALEELPSSLGKLTSLRRLSLLEWKNELRDKLQGKCVLLILDDVGEADWKLLPPQNDDARNFLSLSALGPGSIIIITSRDRDILSKAGCSLLEVDFLTPEQSQLLFEEHAGLIKVPPQMVKNVVEKCGNLPLTLKALHRKTTASKDEPKERLVDGTKEQKVVKNKCAPPYKIAEFDILFGSGISTLGCLLDAAETTEVVERRGSWYYYGEEKLAQGREKTLSVLEERPELAEEVEKQTRAALLGDTGAALELVQSESPEEDPDFIKDDDEEALPAAAAA</sequence>
<feature type="domain" description="RecA family profile 2" evidence="5">
    <location>
        <begin position="194"/>
        <end position="249"/>
    </location>
</feature>
<dbReference type="InterPro" id="IPR023400">
    <property type="entry name" value="RecA_C_sf"/>
</dbReference>
<name>A0AAW1QQF8_9CHLO</name>
<dbReference type="InterPro" id="IPR027417">
    <property type="entry name" value="P-loop_NTPase"/>
</dbReference>
<gene>
    <name evidence="6" type="ORF">WJX72_004879</name>
</gene>
<keyword evidence="1" id="KW-0547">Nucleotide-binding</keyword>
<proteinExistence type="predicted"/>
<reference evidence="6 7" key="1">
    <citation type="journal article" date="2024" name="Nat. Commun.">
        <title>Phylogenomics reveals the evolutionary origins of lichenization in chlorophyte algae.</title>
        <authorList>
            <person name="Puginier C."/>
            <person name="Libourel C."/>
            <person name="Otte J."/>
            <person name="Skaloud P."/>
            <person name="Haon M."/>
            <person name="Grisel S."/>
            <person name="Petersen M."/>
            <person name="Berrin J.G."/>
            <person name="Delaux P.M."/>
            <person name="Dal Grande F."/>
            <person name="Keller J."/>
        </authorList>
    </citation>
    <scope>NUCLEOTIDE SEQUENCE [LARGE SCALE GENOMIC DNA]</scope>
    <source>
        <strain evidence="6 7">SAG 2043</strain>
    </source>
</reference>
<dbReference type="Pfam" id="PF21096">
    <property type="entry name" value="RecA_C"/>
    <property type="match status" value="1"/>
</dbReference>
<evidence type="ECO:0000256" key="1">
    <source>
        <dbReference type="ARBA" id="ARBA00022741"/>
    </source>
</evidence>
<dbReference type="PANTHER" id="PTHR45900">
    <property type="entry name" value="RECA"/>
    <property type="match status" value="1"/>
</dbReference>
<dbReference type="Gene3D" id="3.30.250.10">
    <property type="entry name" value="RecA protein, C-terminal domain"/>
    <property type="match status" value="1"/>
</dbReference>
<evidence type="ECO:0000313" key="6">
    <source>
        <dbReference type="EMBL" id="KAK9823720.1"/>
    </source>
</evidence>
<dbReference type="PROSITE" id="PS50163">
    <property type="entry name" value="RECA_3"/>
    <property type="match status" value="1"/>
</dbReference>
<dbReference type="GO" id="GO:0008094">
    <property type="term" value="F:ATP-dependent activity, acting on DNA"/>
    <property type="evidence" value="ECO:0007669"/>
    <property type="project" value="InterPro"/>
</dbReference>
<dbReference type="SUPFAM" id="SSF54752">
    <property type="entry name" value="RecA protein, C-terminal domain"/>
    <property type="match status" value="1"/>
</dbReference>
<dbReference type="InterPro" id="IPR002182">
    <property type="entry name" value="NB-ARC"/>
</dbReference>
<dbReference type="SUPFAM" id="SSF52540">
    <property type="entry name" value="P-loop containing nucleoside triphosphate hydrolases"/>
    <property type="match status" value="1"/>
</dbReference>
<keyword evidence="2" id="KW-0067">ATP-binding</keyword>
<organism evidence="6 7">
    <name type="scientific">[Myrmecia] bisecta</name>
    <dbReference type="NCBI Taxonomy" id="41462"/>
    <lineage>
        <taxon>Eukaryota</taxon>
        <taxon>Viridiplantae</taxon>
        <taxon>Chlorophyta</taxon>
        <taxon>core chlorophytes</taxon>
        <taxon>Trebouxiophyceae</taxon>
        <taxon>Trebouxiales</taxon>
        <taxon>Trebouxiaceae</taxon>
        <taxon>Myrmecia</taxon>
    </lineage>
</organism>
<dbReference type="GO" id="GO:0006310">
    <property type="term" value="P:DNA recombination"/>
    <property type="evidence" value="ECO:0007669"/>
    <property type="project" value="UniProtKB-KW"/>
</dbReference>
<dbReference type="AlphaFoldDB" id="A0AAW1QQF8"/>
<evidence type="ECO:0000259" key="5">
    <source>
        <dbReference type="PROSITE" id="PS50163"/>
    </source>
</evidence>
<feature type="compositionally biased region" description="Acidic residues" evidence="4">
    <location>
        <begin position="318"/>
        <end position="333"/>
    </location>
</feature>
<keyword evidence="7" id="KW-1185">Reference proteome</keyword>
<dbReference type="GO" id="GO:0043531">
    <property type="term" value="F:ADP binding"/>
    <property type="evidence" value="ECO:0007669"/>
    <property type="project" value="InterPro"/>
</dbReference>
<dbReference type="Pfam" id="PF00931">
    <property type="entry name" value="NB-ARC"/>
    <property type="match status" value="1"/>
</dbReference>
<dbReference type="GO" id="GO:0006281">
    <property type="term" value="P:DNA repair"/>
    <property type="evidence" value="ECO:0007669"/>
    <property type="project" value="InterPro"/>
</dbReference>
<evidence type="ECO:0000256" key="2">
    <source>
        <dbReference type="ARBA" id="ARBA00022840"/>
    </source>
</evidence>